<protein>
    <submittedName>
        <fullName evidence="2">COMM domain-containing protein 2</fullName>
    </submittedName>
</protein>
<organism evidence="2 3">
    <name type="scientific">Hondaea fermentalgiana</name>
    <dbReference type="NCBI Taxonomy" id="2315210"/>
    <lineage>
        <taxon>Eukaryota</taxon>
        <taxon>Sar</taxon>
        <taxon>Stramenopiles</taxon>
        <taxon>Bigyra</taxon>
        <taxon>Labyrinthulomycetes</taxon>
        <taxon>Thraustochytrida</taxon>
        <taxon>Thraustochytriidae</taxon>
        <taxon>Hondaea</taxon>
    </lineage>
</organism>
<evidence type="ECO:0000259" key="1">
    <source>
        <dbReference type="PROSITE" id="PS51269"/>
    </source>
</evidence>
<gene>
    <name evidence="2" type="ORF">FCC1311_025072</name>
</gene>
<proteinExistence type="predicted"/>
<accession>A0A2R5G5H7</accession>
<dbReference type="PANTHER" id="PTHR15857">
    <property type="entry name" value="COMM DOMAIN CONTAINING PROTEIN 2"/>
    <property type="match status" value="1"/>
</dbReference>
<evidence type="ECO:0000313" key="3">
    <source>
        <dbReference type="Proteomes" id="UP000241890"/>
    </source>
</evidence>
<evidence type="ECO:0000313" key="2">
    <source>
        <dbReference type="EMBL" id="GBG26286.1"/>
    </source>
</evidence>
<dbReference type="PANTHER" id="PTHR15857:SF0">
    <property type="entry name" value="COMM DOMAIN-CONTAINING PROTEIN 2"/>
    <property type="match status" value="1"/>
</dbReference>
<dbReference type="InterPro" id="IPR037354">
    <property type="entry name" value="Commd2"/>
</dbReference>
<name>A0A2R5G5H7_9STRA</name>
<sequence>MKISSSVAEGAALLAQPAEREAAVKGFLQVVLEAVRAQETSEAAVAQEKQARKKIAKAARALQEPVQAVERCFSAFARLLLECARERPERDRFLDVVAEALPFTPETCIEVFDFYKSHEDELADALEAQRDYHGRGVLGSIPWCEDFRWRLDVQIASRRSANCVQPNFVLRFDTSDGKSHALQSSAAGLAHIHCELSDALAQLDTVHVQRIPWWSYVIFWPFHVVNLVLVYSKRFIFRRHVPLASEVLPDLWVGTYFSDVARAVEWQGIVDLTTEFSERRAKACLQSYLVLTASVRDPGDFDPGDIDLRSKGWKGRRDVVKAESSAKMPSQMINEMPREIERPCGTLVAVAVADRRSLQGRPAHTSLATAKTIELTT</sequence>
<dbReference type="Proteomes" id="UP000241890">
    <property type="component" value="Unassembled WGS sequence"/>
</dbReference>
<dbReference type="AlphaFoldDB" id="A0A2R5G5H7"/>
<dbReference type="Pfam" id="PF07258">
    <property type="entry name" value="COMM_domain"/>
    <property type="match status" value="1"/>
</dbReference>
<dbReference type="InterPro" id="IPR017920">
    <property type="entry name" value="COMM"/>
</dbReference>
<feature type="domain" description="COMM" evidence="1">
    <location>
        <begin position="143"/>
        <end position="207"/>
    </location>
</feature>
<dbReference type="OrthoDB" id="1890923at2759"/>
<comment type="caution">
    <text evidence="2">The sequence shown here is derived from an EMBL/GenBank/DDBJ whole genome shotgun (WGS) entry which is preliminary data.</text>
</comment>
<keyword evidence="3" id="KW-1185">Reference proteome</keyword>
<dbReference type="PROSITE" id="PS51269">
    <property type="entry name" value="COMM"/>
    <property type="match status" value="1"/>
</dbReference>
<reference evidence="2 3" key="1">
    <citation type="submission" date="2017-12" db="EMBL/GenBank/DDBJ databases">
        <title>Sequencing, de novo assembly and annotation of complete genome of a new Thraustochytrid species, strain FCC1311.</title>
        <authorList>
            <person name="Sedici K."/>
            <person name="Godart F."/>
            <person name="Aiese Cigliano R."/>
            <person name="Sanseverino W."/>
            <person name="Barakat M."/>
            <person name="Ortet P."/>
            <person name="Marechal E."/>
            <person name="Cagnac O."/>
            <person name="Amato A."/>
        </authorList>
    </citation>
    <scope>NUCLEOTIDE SEQUENCE [LARGE SCALE GENOMIC DNA]</scope>
</reference>
<dbReference type="EMBL" id="BEYU01000019">
    <property type="protein sequence ID" value="GBG26286.1"/>
    <property type="molecule type" value="Genomic_DNA"/>
</dbReference>
<dbReference type="InParanoid" id="A0A2R5G5H7"/>